<sequence length="74" mass="8250">MTTYSIGVLHHLETLGIGKERLGDLHFGRLNELTDLVMDGVVQEVSKRMQQEDELKDKVAEKKKKAVGQSLSNG</sequence>
<dbReference type="AlphaFoldDB" id="A0A7W9T5B5"/>
<evidence type="ECO:0000313" key="2">
    <source>
        <dbReference type="EMBL" id="MBB6061333.1"/>
    </source>
</evidence>
<feature type="compositionally biased region" description="Basic and acidic residues" evidence="1">
    <location>
        <begin position="48"/>
        <end position="60"/>
    </location>
</feature>
<evidence type="ECO:0000256" key="1">
    <source>
        <dbReference type="SAM" id="MobiDB-lite"/>
    </source>
</evidence>
<proteinExistence type="predicted"/>
<feature type="region of interest" description="Disordered" evidence="1">
    <location>
        <begin position="48"/>
        <end position="74"/>
    </location>
</feature>
<dbReference type="EMBL" id="JACHGG010000011">
    <property type="protein sequence ID" value="MBB6061333.1"/>
    <property type="molecule type" value="Genomic_DNA"/>
</dbReference>
<dbReference type="RefSeq" id="WP_183405471.1">
    <property type="nucleotide sequence ID" value="NZ_JACHGG010000011.1"/>
</dbReference>
<accession>A0A7W9T5B5</accession>
<protein>
    <submittedName>
        <fullName evidence="2">Uncharacterized protein</fullName>
    </submittedName>
</protein>
<evidence type="ECO:0000313" key="3">
    <source>
        <dbReference type="Proteomes" id="UP000532746"/>
    </source>
</evidence>
<organism evidence="2 3">
    <name type="scientific">Hymenobacter luteus</name>
    <dbReference type="NCBI Taxonomy" id="1411122"/>
    <lineage>
        <taxon>Bacteria</taxon>
        <taxon>Pseudomonadati</taxon>
        <taxon>Bacteroidota</taxon>
        <taxon>Cytophagia</taxon>
        <taxon>Cytophagales</taxon>
        <taxon>Hymenobacteraceae</taxon>
        <taxon>Hymenobacter</taxon>
    </lineage>
</organism>
<comment type="caution">
    <text evidence="2">The sequence shown here is derived from an EMBL/GenBank/DDBJ whole genome shotgun (WGS) entry which is preliminary data.</text>
</comment>
<reference evidence="2 3" key="1">
    <citation type="submission" date="2020-08" db="EMBL/GenBank/DDBJ databases">
        <title>Genomic Encyclopedia of Type Strains, Phase IV (KMG-IV): sequencing the most valuable type-strain genomes for metagenomic binning, comparative biology and taxonomic classification.</title>
        <authorList>
            <person name="Goeker M."/>
        </authorList>
    </citation>
    <scope>NUCLEOTIDE SEQUENCE [LARGE SCALE GENOMIC DNA]</scope>
    <source>
        <strain evidence="2 3">DSM 26718</strain>
    </source>
</reference>
<dbReference type="Proteomes" id="UP000532746">
    <property type="component" value="Unassembled WGS sequence"/>
</dbReference>
<name>A0A7W9T5B5_9BACT</name>
<gene>
    <name evidence="2" type="ORF">HNQ93_004212</name>
</gene>
<keyword evidence="3" id="KW-1185">Reference proteome</keyword>